<dbReference type="Proteomes" id="UP001235303">
    <property type="component" value="Unassembled WGS sequence"/>
</dbReference>
<sequence length="217" mass="25050">MVAIGEIVKNGIVFDVKNWQKEMSNTESLIEFIETIFDTLNERKIDYLLVGGVALLSYVEGRNTQDINLILAKPDLLSLPEIEIINENNDFIRGEYGDLTVDILLTQNQLFNKVKQQFATIRQFGEKKIRCVTIEGLVVLKFYALPSLYRQGNFERVSIYENDILLLLLNYSIDLKAVFQLLSEHLLPTDLEEIRSISSEIESRIQRFSKQKEKLDS</sequence>
<evidence type="ECO:0008006" key="3">
    <source>
        <dbReference type="Google" id="ProtNLM"/>
    </source>
</evidence>
<dbReference type="InterPro" id="IPR043519">
    <property type="entry name" value="NT_sf"/>
</dbReference>
<evidence type="ECO:0000313" key="2">
    <source>
        <dbReference type="Proteomes" id="UP001235303"/>
    </source>
</evidence>
<proteinExistence type="predicted"/>
<dbReference type="Gene3D" id="3.30.460.40">
    <property type="match status" value="1"/>
</dbReference>
<comment type="caution">
    <text evidence="1">The sequence shown here is derived from an EMBL/GenBank/DDBJ whole genome shotgun (WGS) entry which is preliminary data.</text>
</comment>
<evidence type="ECO:0000313" key="1">
    <source>
        <dbReference type="EMBL" id="MDJ1167997.1"/>
    </source>
</evidence>
<gene>
    <name evidence="1" type="ORF">PMG71_00990</name>
</gene>
<protein>
    <recommendedName>
        <fullName evidence="3">Nucleotidyltransferase</fullName>
    </recommendedName>
</protein>
<reference evidence="1 2" key="1">
    <citation type="submission" date="2023-01" db="EMBL/GenBank/DDBJ databases">
        <title>Novel diversity within Roseofilum (Cyanobacteria; Desertifilaceae) from marine benthic mats with descriptions of four novel species.</title>
        <authorList>
            <person name="Wang Y."/>
            <person name="Berthold D.E."/>
            <person name="Hu J."/>
            <person name="Lefler F.W."/>
            <person name="Laughinghouse H.D. IV."/>
        </authorList>
    </citation>
    <scope>NUCLEOTIDE SEQUENCE [LARGE SCALE GENOMIC DNA]</scope>
    <source>
        <strain evidence="1 2">BLCC-M154</strain>
    </source>
</reference>
<dbReference type="SUPFAM" id="SSF81301">
    <property type="entry name" value="Nucleotidyltransferase"/>
    <property type="match status" value="1"/>
</dbReference>
<dbReference type="EMBL" id="JAQOSP010000006">
    <property type="protein sequence ID" value="MDJ1167997.1"/>
    <property type="molecule type" value="Genomic_DNA"/>
</dbReference>
<name>A0ABT7AM69_9CYAN</name>
<accession>A0ABT7AM69</accession>
<keyword evidence="2" id="KW-1185">Reference proteome</keyword>
<organism evidence="1 2">
    <name type="scientific">Roseofilum acuticapitatum BLCC-M154</name>
    <dbReference type="NCBI Taxonomy" id="3022444"/>
    <lineage>
        <taxon>Bacteria</taxon>
        <taxon>Bacillati</taxon>
        <taxon>Cyanobacteriota</taxon>
        <taxon>Cyanophyceae</taxon>
        <taxon>Desertifilales</taxon>
        <taxon>Desertifilaceae</taxon>
        <taxon>Roseofilum</taxon>
        <taxon>Roseofilum acuticapitatum</taxon>
    </lineage>
</organism>